<name>A0AAW1FBU5_ZOAVI</name>
<dbReference type="GO" id="GO:0006955">
    <property type="term" value="P:immune response"/>
    <property type="evidence" value="ECO:0007669"/>
    <property type="project" value="InterPro"/>
</dbReference>
<dbReference type="EMBL" id="JBCEZU010000078">
    <property type="protein sequence ID" value="KAK9532193.1"/>
    <property type="molecule type" value="Genomic_DNA"/>
</dbReference>
<dbReference type="Pfam" id="PF00340">
    <property type="entry name" value="IL1"/>
    <property type="match status" value="1"/>
</dbReference>
<keyword evidence="12" id="KW-0497">Mitogen</keyword>
<evidence type="ECO:0000313" key="15">
    <source>
        <dbReference type="Proteomes" id="UP001488805"/>
    </source>
</evidence>
<evidence type="ECO:0000256" key="12">
    <source>
        <dbReference type="ARBA" id="ARBA00023246"/>
    </source>
</evidence>
<evidence type="ECO:0000256" key="3">
    <source>
        <dbReference type="ARBA" id="ARBA00004550"/>
    </source>
</evidence>
<dbReference type="GO" id="GO:0048246">
    <property type="term" value="P:macrophage chemotaxis"/>
    <property type="evidence" value="ECO:0007669"/>
    <property type="project" value="TreeGrafter"/>
</dbReference>
<evidence type="ECO:0000256" key="8">
    <source>
        <dbReference type="ARBA" id="ARBA00022525"/>
    </source>
</evidence>
<dbReference type="InterPro" id="IPR000975">
    <property type="entry name" value="IL-1_fam"/>
</dbReference>
<evidence type="ECO:0000256" key="7">
    <source>
        <dbReference type="ARBA" id="ARBA00022514"/>
    </source>
</evidence>
<dbReference type="Proteomes" id="UP001488805">
    <property type="component" value="Unassembled WGS sequence"/>
</dbReference>
<keyword evidence="10" id="KW-0395">Inflammatory response</keyword>
<dbReference type="GO" id="GO:0071222">
    <property type="term" value="P:cellular response to lipopolysaccharide"/>
    <property type="evidence" value="ECO:0007669"/>
    <property type="project" value="TreeGrafter"/>
</dbReference>
<evidence type="ECO:0000256" key="4">
    <source>
        <dbReference type="ARBA" id="ARBA00010448"/>
    </source>
</evidence>
<dbReference type="GO" id="GO:0005125">
    <property type="term" value="F:cytokine activity"/>
    <property type="evidence" value="ECO:0007669"/>
    <property type="project" value="UniProtKB-KW"/>
</dbReference>
<dbReference type="GO" id="GO:0019221">
    <property type="term" value="P:cytokine-mediated signaling pathway"/>
    <property type="evidence" value="ECO:0007669"/>
    <property type="project" value="TreeGrafter"/>
</dbReference>
<dbReference type="SMART" id="SM00125">
    <property type="entry name" value="IL1"/>
    <property type="match status" value="1"/>
</dbReference>
<evidence type="ECO:0000313" key="14">
    <source>
        <dbReference type="EMBL" id="KAK9532193.1"/>
    </source>
</evidence>
<dbReference type="PANTHER" id="PTHR10078">
    <property type="entry name" value="INTERLEUKIN-1 FAMILY MEMBER"/>
    <property type="match status" value="1"/>
</dbReference>
<dbReference type="GO" id="GO:0005615">
    <property type="term" value="C:extracellular space"/>
    <property type="evidence" value="ECO:0007669"/>
    <property type="project" value="UniProtKB-KW"/>
</dbReference>
<evidence type="ECO:0000256" key="10">
    <source>
        <dbReference type="ARBA" id="ARBA00023198"/>
    </source>
</evidence>
<feature type="region of interest" description="Disordered" evidence="13">
    <location>
        <begin position="1"/>
        <end position="22"/>
    </location>
</feature>
<dbReference type="GO" id="GO:1901222">
    <property type="term" value="P:regulation of non-canonical NF-kappaB signal transduction"/>
    <property type="evidence" value="ECO:0007669"/>
    <property type="project" value="TreeGrafter"/>
</dbReference>
<evidence type="ECO:0000256" key="13">
    <source>
        <dbReference type="SAM" id="MobiDB-lite"/>
    </source>
</evidence>
<sequence length="265" mass="29250">MCDFDLSQALDSSSESDETGCESRCFNMPEVQEEIIRLNEGLDLVVSHNPRTLKSVTTLLMVVNRMNRSLARCGRGLSDGELCSAIMESLVTETIITMNESPSAALRRFQRLSSGEVCTLCDSSQKEVVRASGDTKLQAITLKGGNYERKVTFKVAKYSNPSVPLGDGLTVLLSITNNQHICCSMEDGRAVLKLECCEQKLQSISADEDMDRFLFYKRTTGASLNTFESVKCAGWFISTSCEGENQPVEMCTVDAARRLTSFKLN</sequence>
<dbReference type="GO" id="GO:0051781">
    <property type="term" value="P:positive regulation of cell division"/>
    <property type="evidence" value="ECO:0007669"/>
    <property type="project" value="UniProtKB-KW"/>
</dbReference>
<dbReference type="PANTHER" id="PTHR10078:SF30">
    <property type="entry name" value="INTERLEUKIN-1 BETA"/>
    <property type="match status" value="1"/>
</dbReference>
<comment type="similarity">
    <text evidence="4">Belongs to the IL-1 family.</text>
</comment>
<dbReference type="GO" id="GO:0042119">
    <property type="term" value="P:neutrophil activation"/>
    <property type="evidence" value="ECO:0007669"/>
    <property type="project" value="TreeGrafter"/>
</dbReference>
<evidence type="ECO:0000256" key="11">
    <source>
        <dbReference type="ARBA" id="ARBA00023228"/>
    </source>
</evidence>
<dbReference type="GO" id="GO:0010628">
    <property type="term" value="P:positive regulation of gene expression"/>
    <property type="evidence" value="ECO:0007669"/>
    <property type="project" value="TreeGrafter"/>
</dbReference>
<keyword evidence="15" id="KW-1185">Reference proteome</keyword>
<keyword evidence="6" id="KW-0963">Cytoplasm</keyword>
<evidence type="ECO:0000256" key="1">
    <source>
        <dbReference type="ARBA" id="ARBA00004371"/>
    </source>
</evidence>
<keyword evidence="8" id="KW-0964">Secreted</keyword>
<evidence type="ECO:0000256" key="6">
    <source>
        <dbReference type="ARBA" id="ARBA00022490"/>
    </source>
</evidence>
<accession>A0AAW1FBU5</accession>
<evidence type="ECO:0000256" key="9">
    <source>
        <dbReference type="ARBA" id="ARBA00022620"/>
    </source>
</evidence>
<reference evidence="14 15" key="1">
    <citation type="journal article" date="2024" name="Genome Biol. Evol.">
        <title>Chromosome-level genome assembly of the viviparous eelpout Zoarces viviparus.</title>
        <authorList>
            <person name="Fuhrmann N."/>
            <person name="Brasseur M.V."/>
            <person name="Bakowski C.E."/>
            <person name="Podsiadlowski L."/>
            <person name="Prost S."/>
            <person name="Krehenwinkel H."/>
            <person name="Mayer C."/>
        </authorList>
    </citation>
    <scope>NUCLEOTIDE SEQUENCE [LARGE SCALE GENOMIC DNA]</scope>
    <source>
        <strain evidence="14">NO-MEL_2022_Ind0_liver</strain>
    </source>
</reference>
<protein>
    <recommendedName>
        <fullName evidence="5">Interleukin-1 beta</fullName>
    </recommendedName>
</protein>
<gene>
    <name evidence="14" type="ORF">VZT92_009591</name>
</gene>
<dbReference type="InterPro" id="IPR008996">
    <property type="entry name" value="IL1/FGF"/>
</dbReference>
<evidence type="ECO:0000256" key="5">
    <source>
        <dbReference type="ARBA" id="ARBA00014702"/>
    </source>
</evidence>
<keyword evidence="11" id="KW-0458">Lysosome</keyword>
<organism evidence="14 15">
    <name type="scientific">Zoarces viviparus</name>
    <name type="common">Viviparous eelpout</name>
    <name type="synonym">Blennius viviparus</name>
    <dbReference type="NCBI Taxonomy" id="48416"/>
    <lineage>
        <taxon>Eukaryota</taxon>
        <taxon>Metazoa</taxon>
        <taxon>Chordata</taxon>
        <taxon>Craniata</taxon>
        <taxon>Vertebrata</taxon>
        <taxon>Euteleostomi</taxon>
        <taxon>Actinopterygii</taxon>
        <taxon>Neopterygii</taxon>
        <taxon>Teleostei</taxon>
        <taxon>Neoteleostei</taxon>
        <taxon>Acanthomorphata</taxon>
        <taxon>Eupercaria</taxon>
        <taxon>Perciformes</taxon>
        <taxon>Cottioidei</taxon>
        <taxon>Zoarcales</taxon>
        <taxon>Zoarcidae</taxon>
        <taxon>Zoarcinae</taxon>
        <taxon>Zoarces</taxon>
    </lineage>
</organism>
<keyword evidence="7" id="KW-0202">Cytokine</keyword>
<comment type="caution">
    <text evidence="14">The sequence shown here is derived from an EMBL/GenBank/DDBJ whole genome shotgun (WGS) entry which is preliminary data.</text>
</comment>
<dbReference type="GO" id="GO:0005764">
    <property type="term" value="C:lysosome"/>
    <property type="evidence" value="ECO:0007669"/>
    <property type="project" value="UniProtKB-SubCell"/>
</dbReference>
<dbReference type="SUPFAM" id="SSF50353">
    <property type="entry name" value="Cytokine"/>
    <property type="match status" value="1"/>
</dbReference>
<comment type="subcellular location">
    <subcellularLocation>
        <location evidence="2">Cytoplasm</location>
        <location evidence="2">Cytosol</location>
    </subcellularLocation>
    <subcellularLocation>
        <location evidence="1">Lysosome</location>
    </subcellularLocation>
    <subcellularLocation>
        <location evidence="3">Secreted</location>
        <location evidence="3">Extracellular exosome</location>
    </subcellularLocation>
</comment>
<proteinExistence type="inferred from homology"/>
<dbReference type="GO" id="GO:0001660">
    <property type="term" value="P:fever generation"/>
    <property type="evidence" value="ECO:0007669"/>
    <property type="project" value="UniProtKB-KW"/>
</dbReference>
<evidence type="ECO:0000256" key="2">
    <source>
        <dbReference type="ARBA" id="ARBA00004514"/>
    </source>
</evidence>
<dbReference type="AlphaFoldDB" id="A0AAW1FBU5"/>
<keyword evidence="9" id="KW-0666">Pyrogen</keyword>
<dbReference type="Gene3D" id="2.80.10.50">
    <property type="match status" value="1"/>
</dbReference>
<dbReference type="GO" id="GO:0005829">
    <property type="term" value="C:cytosol"/>
    <property type="evidence" value="ECO:0007669"/>
    <property type="project" value="UniProtKB-SubCell"/>
</dbReference>